<keyword evidence="6" id="KW-0012">Acyltransferase</keyword>
<dbReference type="Gene3D" id="3.40.50.10750">
    <property type="entry name" value="Isocitrate/Isopropylmalate dehydrogenase-like"/>
    <property type="match status" value="1"/>
</dbReference>
<dbReference type="EC" id="2.3.1.8" evidence="3"/>
<dbReference type="AlphaFoldDB" id="A0A0A7I8N8"/>
<dbReference type="Pfam" id="PF01515">
    <property type="entry name" value="PTA_PTB"/>
    <property type="match status" value="1"/>
</dbReference>
<accession>A0A0A7I8N8</accession>
<evidence type="ECO:0000256" key="1">
    <source>
        <dbReference type="ARBA" id="ARBA00000705"/>
    </source>
</evidence>
<dbReference type="Proteomes" id="UP000030636">
    <property type="component" value="Chromosome"/>
</dbReference>
<keyword evidence="5 9" id="KW-0808">Transferase</keyword>
<dbReference type="NCBIfam" id="TIGR00651">
    <property type="entry name" value="pta"/>
    <property type="match status" value="1"/>
</dbReference>
<dbReference type="InterPro" id="IPR004614">
    <property type="entry name" value="P_AcTrfase"/>
</dbReference>
<evidence type="ECO:0000256" key="2">
    <source>
        <dbReference type="ARBA" id="ARBA00004989"/>
    </source>
</evidence>
<protein>
    <recommendedName>
        <fullName evidence="4">Phosphate acetyltransferase</fullName>
        <ecNumber evidence="3">2.3.1.8</ecNumber>
    </recommendedName>
    <alternativeName>
        <fullName evidence="7">Phosphotransacetylase</fullName>
    </alternativeName>
</protein>
<proteinExistence type="predicted"/>
<comment type="catalytic activity">
    <reaction evidence="1">
        <text>acetyl-CoA + phosphate = acetyl phosphate + CoA</text>
        <dbReference type="Rhea" id="RHEA:19521"/>
        <dbReference type="ChEBI" id="CHEBI:22191"/>
        <dbReference type="ChEBI" id="CHEBI:43474"/>
        <dbReference type="ChEBI" id="CHEBI:57287"/>
        <dbReference type="ChEBI" id="CHEBI:57288"/>
        <dbReference type="EC" id="2.3.1.8"/>
    </reaction>
</comment>
<dbReference type="NCBIfam" id="NF004167">
    <property type="entry name" value="PRK05632.1"/>
    <property type="match status" value="1"/>
</dbReference>
<keyword evidence="10" id="KW-1185">Reference proteome</keyword>
<reference evidence="9 10" key="1">
    <citation type="journal article" date="2015" name="Genome Announc.">
        <title>Bifidobacterium pseudolongum Strain PV8-2, Isolated from a Stool Sample of an Anemic Kenyan Infant.</title>
        <authorList>
            <person name="Vazquez-Gutierrez P."/>
            <person name="Lacroix C."/>
            <person name="Chassard C."/>
            <person name="Klumpp J."/>
            <person name="Stevens M.J."/>
            <person name="Jans C."/>
        </authorList>
    </citation>
    <scope>NUCLEOTIDE SEQUENCE [LARGE SCALE GENOMIC DNA]</scope>
    <source>
        <strain evidence="9 10">PV8-2</strain>
    </source>
</reference>
<evidence type="ECO:0000256" key="5">
    <source>
        <dbReference type="ARBA" id="ARBA00022679"/>
    </source>
</evidence>
<dbReference type="NCBIfam" id="NF007233">
    <property type="entry name" value="PRK09653.1"/>
    <property type="match status" value="1"/>
</dbReference>
<dbReference type="STRING" id="1447715.AH67_05115"/>
<organism evidence="9 10">
    <name type="scientific">Bifidobacterium pseudolongum PV8-2</name>
    <dbReference type="NCBI Taxonomy" id="1447715"/>
    <lineage>
        <taxon>Bacteria</taxon>
        <taxon>Bacillati</taxon>
        <taxon>Actinomycetota</taxon>
        <taxon>Actinomycetes</taxon>
        <taxon>Bifidobacteriales</taxon>
        <taxon>Bifidobacteriaceae</taxon>
        <taxon>Bifidobacterium</taxon>
    </lineage>
</organism>
<dbReference type="InterPro" id="IPR042112">
    <property type="entry name" value="P_AcTrfase_dom2"/>
</dbReference>
<sequence>MSLKNVSIISPEPGNGRNVVALGLVALLAKTNVTSVFRPAVSCKETFTDTLLDYANAHQTREQAIGVTLRDARINKQSARAQIVSKFIDTNAQLNPAVRVIVGSDRNDVGDPERFSFNADVSADLQAPVLLTVCTLHRTPQQVHETIEACTEIIVDAGTKVIGVFITGCDENQCTSLRTYFNDYDVPVWTVPFLDLEENATPDDAIGSFAAHVPADELLRTLDSPFVPPTTPYAFQYDILARAKKNRKTIVLPEGADDRIITAANYLLESNVVDIVIIGERDEILERGKKLDLKSLGKARFQSMEDEQLLTEMIDKLCELRAKKGMTPDVARKTLRDPNYFGTMLVVLGQADGLVSGAISSTANTVRPALQLIKMKPGTKSVSGAFLMCLKDHVSVFADCAINLDPDPEQLADIALQSAQTAKAFSVEPRVGMLSYSTLGSGKGPDVDLVVQATSIVREKNPDLALVGPIQFDAAWSPDVAKVKAPGDPVAGRVSVFVFPDLDSGNICYKAVQRSSGAVAIGPILQGLNRPVNDLSRGALVQDIINTIALTAIEAQQND</sequence>
<evidence type="ECO:0000259" key="8">
    <source>
        <dbReference type="Pfam" id="PF01515"/>
    </source>
</evidence>
<dbReference type="InterPro" id="IPR002505">
    <property type="entry name" value="PTA_PTB"/>
</dbReference>
<dbReference type="EMBL" id="CP007457">
    <property type="protein sequence ID" value="AIZ16386.1"/>
    <property type="molecule type" value="Genomic_DNA"/>
</dbReference>
<dbReference type="KEGG" id="bpsp:AH67_05115"/>
<dbReference type="PANTHER" id="PTHR43356:SF3">
    <property type="entry name" value="PHOSPHATE ACETYLTRANSFERASE"/>
    <property type="match status" value="1"/>
</dbReference>
<dbReference type="SUPFAM" id="SSF53659">
    <property type="entry name" value="Isocitrate/Isopropylmalate dehydrogenase-like"/>
    <property type="match status" value="1"/>
</dbReference>
<dbReference type="GO" id="GO:0008959">
    <property type="term" value="F:phosphate acetyltransferase activity"/>
    <property type="evidence" value="ECO:0007669"/>
    <property type="project" value="UniProtKB-EC"/>
</dbReference>
<evidence type="ECO:0000313" key="10">
    <source>
        <dbReference type="Proteomes" id="UP000030636"/>
    </source>
</evidence>
<feature type="domain" description="Phosphate acetyl/butaryl transferase" evidence="8">
    <location>
        <begin position="235"/>
        <end position="552"/>
    </location>
</feature>
<evidence type="ECO:0000256" key="3">
    <source>
        <dbReference type="ARBA" id="ARBA00012707"/>
    </source>
</evidence>
<dbReference type="OrthoDB" id="9808984at2"/>
<evidence type="ECO:0000256" key="6">
    <source>
        <dbReference type="ARBA" id="ARBA00023315"/>
    </source>
</evidence>
<name>A0A0A7I8N8_9BIFI</name>
<dbReference type="Gene3D" id="3.40.50.10950">
    <property type="match status" value="1"/>
</dbReference>
<evidence type="ECO:0000256" key="7">
    <source>
        <dbReference type="ARBA" id="ARBA00031108"/>
    </source>
</evidence>
<dbReference type="InterPro" id="IPR042113">
    <property type="entry name" value="P_AcTrfase_dom1"/>
</dbReference>
<dbReference type="PANTHER" id="PTHR43356">
    <property type="entry name" value="PHOSPHATE ACETYLTRANSFERASE"/>
    <property type="match status" value="1"/>
</dbReference>
<comment type="pathway">
    <text evidence="2">Metabolic intermediate biosynthesis; acetyl-CoA biosynthesis; acetyl-CoA from acetate: step 2/2.</text>
</comment>
<dbReference type="RefSeq" id="WP_022857643.1">
    <property type="nucleotide sequence ID" value="NZ_CP007457.1"/>
</dbReference>
<gene>
    <name evidence="9" type="ORF">AH67_05115</name>
</gene>
<dbReference type="Pfam" id="PF13500">
    <property type="entry name" value="AAA_26"/>
    <property type="match status" value="1"/>
</dbReference>
<evidence type="ECO:0000313" key="9">
    <source>
        <dbReference type="EMBL" id="AIZ16386.1"/>
    </source>
</evidence>
<dbReference type="HOGENOM" id="CLU_019723_3_2_11"/>
<evidence type="ECO:0000256" key="4">
    <source>
        <dbReference type="ARBA" id="ARBA00021528"/>
    </source>
</evidence>
<dbReference type="InterPro" id="IPR050500">
    <property type="entry name" value="Phos_Acetyltrans/Butyryltrans"/>
</dbReference>